<reference evidence="1 2" key="1">
    <citation type="submission" date="2018-10" db="EMBL/GenBank/DDBJ databases">
        <title>Genome Sequence of Cohnella sp.</title>
        <authorList>
            <person name="Srinivasan S."/>
            <person name="Kim M.K."/>
        </authorList>
    </citation>
    <scope>NUCLEOTIDE SEQUENCE [LARGE SCALE GENOMIC DNA]</scope>
    <source>
        <strain evidence="1 2">18JY8-7</strain>
    </source>
</reference>
<organism evidence="1 2">
    <name type="scientific">Cohnella candidum</name>
    <dbReference type="NCBI Taxonomy" id="2674991"/>
    <lineage>
        <taxon>Bacteria</taxon>
        <taxon>Bacillati</taxon>
        <taxon>Bacillota</taxon>
        <taxon>Bacilli</taxon>
        <taxon>Bacillales</taxon>
        <taxon>Paenibacillaceae</taxon>
        <taxon>Cohnella</taxon>
    </lineage>
</organism>
<name>A0A3G3JWL4_9BACL</name>
<dbReference type="EMBL" id="CP033433">
    <property type="protein sequence ID" value="AYQ72247.1"/>
    <property type="molecule type" value="Genomic_DNA"/>
</dbReference>
<evidence type="ECO:0008006" key="3">
    <source>
        <dbReference type="Google" id="ProtNLM"/>
    </source>
</evidence>
<keyword evidence="2" id="KW-1185">Reference proteome</keyword>
<gene>
    <name evidence="1" type="ORF">EAV92_06495</name>
</gene>
<evidence type="ECO:0000313" key="1">
    <source>
        <dbReference type="EMBL" id="AYQ72247.1"/>
    </source>
</evidence>
<protein>
    <recommendedName>
        <fullName evidence="3">Spore coat protein</fullName>
    </recommendedName>
</protein>
<proteinExistence type="predicted"/>
<dbReference type="RefSeq" id="WP_123040307.1">
    <property type="nucleotide sequence ID" value="NZ_CP033433.1"/>
</dbReference>
<dbReference type="AlphaFoldDB" id="A0A3G3JWL4"/>
<sequence length="76" mass="8388">MTGGGDFGSIIPNRFGVHETLELHEIAAFKSLCLTKAKSMQMLVSDPELKTLMQQDVQLSTRQLQELNGLLSQAIQ</sequence>
<accession>A0A3G3JWL4</accession>
<dbReference type="Proteomes" id="UP000269097">
    <property type="component" value="Chromosome"/>
</dbReference>
<evidence type="ECO:0000313" key="2">
    <source>
        <dbReference type="Proteomes" id="UP000269097"/>
    </source>
</evidence>
<dbReference type="KEGG" id="coh:EAV92_06495"/>